<reference evidence="1" key="1">
    <citation type="submission" date="2023-03" db="EMBL/GenBank/DDBJ databases">
        <title>Chromosome-scale reference genome and RAD-based genetic map of yellow starthistle (Centaurea solstitialis) reveal putative structural variation and QTLs associated with invader traits.</title>
        <authorList>
            <person name="Reatini B."/>
            <person name="Cang F.A."/>
            <person name="Jiang Q."/>
            <person name="Mckibben M.T.W."/>
            <person name="Barker M.S."/>
            <person name="Rieseberg L.H."/>
            <person name="Dlugosch K.M."/>
        </authorList>
    </citation>
    <scope>NUCLEOTIDE SEQUENCE</scope>
    <source>
        <strain evidence="1">CAN-66</strain>
        <tissue evidence="1">Leaf</tissue>
    </source>
</reference>
<dbReference type="CDD" id="cd09272">
    <property type="entry name" value="RNase_HI_RT_Ty1"/>
    <property type="match status" value="1"/>
</dbReference>
<dbReference type="Proteomes" id="UP001172457">
    <property type="component" value="Chromosome 6"/>
</dbReference>
<dbReference type="PANTHER" id="PTHR11439">
    <property type="entry name" value="GAG-POL-RELATED RETROTRANSPOSON"/>
    <property type="match status" value="1"/>
</dbReference>
<gene>
    <name evidence="1" type="ORF">OSB04_024066</name>
</gene>
<dbReference type="PANTHER" id="PTHR11439:SF483">
    <property type="entry name" value="PEPTIDE SYNTHASE GLIP-LIKE, PUTATIVE (AFU_ORTHOLOGUE AFUA_3G12920)-RELATED"/>
    <property type="match status" value="1"/>
</dbReference>
<proteinExistence type="predicted"/>
<dbReference type="EMBL" id="JARYMX010000006">
    <property type="protein sequence ID" value="KAJ9544359.1"/>
    <property type="molecule type" value="Genomic_DNA"/>
</dbReference>
<dbReference type="AlphaFoldDB" id="A0AA38SM32"/>
<evidence type="ECO:0008006" key="3">
    <source>
        <dbReference type="Google" id="ProtNLM"/>
    </source>
</evidence>
<name>A0AA38SM32_9ASTR</name>
<keyword evidence="2" id="KW-1185">Reference proteome</keyword>
<comment type="caution">
    <text evidence="1">The sequence shown here is derived from an EMBL/GenBank/DDBJ whole genome shotgun (WGS) entry which is preliminary data.</text>
</comment>
<evidence type="ECO:0000313" key="1">
    <source>
        <dbReference type="EMBL" id="KAJ9544359.1"/>
    </source>
</evidence>
<sequence>MEKLYILWLRNQLQDYDIQLSKIPIYCDNTSAIAIANNPVLHSKTKHIEVRYHFIRDHVMNGDIELHFVPTKYTSTNMLFCHGFKIHVITLFSTYKIFVQNPNTDDSQNKTNFSSAMTRNGTFPVPHDVCQARERAMAATTSTSLDAQLSSEATTLLTAAGSLPIVIPQHDVQFKPNNLVGLFDLPQGKEYLQPVKDFMLGSPLKTAFTINPKPNKPLLLQLWSTAMVAQEKNSKGKLHEVIKFQIKEDIISFGIGTLRNVLQIPGKKRYPPPPSSEEVITLLDDIGYRWPEKEGVILTKTSATVHKTGLNASFYYIWNTFGLCLTGKTGSTEQLPTVIQNMVNSALKNRKFDYVRHIWDDMVKKIKAPNRQANVPYTRFFSAVLELHMKSAYPTKGTFNNYAIRPKILDQVPPRPDDVPLSAVLVLPEPE</sequence>
<organism evidence="1 2">
    <name type="scientific">Centaurea solstitialis</name>
    <name type="common">yellow star-thistle</name>
    <dbReference type="NCBI Taxonomy" id="347529"/>
    <lineage>
        <taxon>Eukaryota</taxon>
        <taxon>Viridiplantae</taxon>
        <taxon>Streptophyta</taxon>
        <taxon>Embryophyta</taxon>
        <taxon>Tracheophyta</taxon>
        <taxon>Spermatophyta</taxon>
        <taxon>Magnoliopsida</taxon>
        <taxon>eudicotyledons</taxon>
        <taxon>Gunneridae</taxon>
        <taxon>Pentapetalae</taxon>
        <taxon>asterids</taxon>
        <taxon>campanulids</taxon>
        <taxon>Asterales</taxon>
        <taxon>Asteraceae</taxon>
        <taxon>Carduoideae</taxon>
        <taxon>Cardueae</taxon>
        <taxon>Centaureinae</taxon>
        <taxon>Centaurea</taxon>
    </lineage>
</organism>
<protein>
    <recommendedName>
        <fullName evidence="3">Retrovirus-related Pol polyprotein from transposon TNT 1-94</fullName>
    </recommendedName>
</protein>
<evidence type="ECO:0000313" key="2">
    <source>
        <dbReference type="Proteomes" id="UP001172457"/>
    </source>
</evidence>
<accession>A0AA38SM32</accession>